<name>A0A3N4L0A0_9PEZI</name>
<evidence type="ECO:0000313" key="3">
    <source>
        <dbReference type="Proteomes" id="UP000277580"/>
    </source>
</evidence>
<dbReference type="InParanoid" id="A0A3N4L0A0"/>
<reference evidence="2 3" key="1">
    <citation type="journal article" date="2018" name="Nat. Ecol. Evol.">
        <title>Pezizomycetes genomes reveal the molecular basis of ectomycorrhizal truffle lifestyle.</title>
        <authorList>
            <person name="Murat C."/>
            <person name="Payen T."/>
            <person name="Noel B."/>
            <person name="Kuo A."/>
            <person name="Morin E."/>
            <person name="Chen J."/>
            <person name="Kohler A."/>
            <person name="Krizsan K."/>
            <person name="Balestrini R."/>
            <person name="Da Silva C."/>
            <person name="Montanini B."/>
            <person name="Hainaut M."/>
            <person name="Levati E."/>
            <person name="Barry K.W."/>
            <person name="Belfiori B."/>
            <person name="Cichocki N."/>
            <person name="Clum A."/>
            <person name="Dockter R.B."/>
            <person name="Fauchery L."/>
            <person name="Guy J."/>
            <person name="Iotti M."/>
            <person name="Le Tacon F."/>
            <person name="Lindquist E.A."/>
            <person name="Lipzen A."/>
            <person name="Malagnac F."/>
            <person name="Mello A."/>
            <person name="Molinier V."/>
            <person name="Miyauchi S."/>
            <person name="Poulain J."/>
            <person name="Riccioni C."/>
            <person name="Rubini A."/>
            <person name="Sitrit Y."/>
            <person name="Splivallo R."/>
            <person name="Traeger S."/>
            <person name="Wang M."/>
            <person name="Zifcakova L."/>
            <person name="Wipf D."/>
            <person name="Zambonelli A."/>
            <person name="Paolocci F."/>
            <person name="Nowrousian M."/>
            <person name="Ottonello S."/>
            <person name="Baldrian P."/>
            <person name="Spatafora J.W."/>
            <person name="Henrissat B."/>
            <person name="Nagy L.G."/>
            <person name="Aury J.M."/>
            <person name="Wincker P."/>
            <person name="Grigoriev I.V."/>
            <person name="Bonfante P."/>
            <person name="Martin F.M."/>
        </authorList>
    </citation>
    <scope>NUCLEOTIDE SEQUENCE [LARGE SCALE GENOMIC DNA]</scope>
    <source>
        <strain evidence="2 3">CCBAS932</strain>
    </source>
</reference>
<protein>
    <submittedName>
        <fullName evidence="2">Uncharacterized protein</fullName>
    </submittedName>
</protein>
<sequence>MHLRIRPSPTDPATKRVFAVRANGEEIPDPASQKRWDNEQLSQETASDLDNNSQHPCFIQKMPKSVLFPHSPSNFVVEFMDLSCMFVFMTHGGAARWYFKNTFTEMHVDNCKGISYLSLPLGFRFHWSPFFSNNLVSITQRTFKYLAALWEGRLVTGLCDNSPHHRHCILKLLVGLTDDGEIPRLRDLKYTLHVVCENTKVTALFDGLCKNKLNDSFSMTWLLDFQGEVADGFIGASYTHFMAKLLQPRIGDLGWGDDNEDVNHVWVLPLPCEGASLGNWVLHEDVEASMWDVVC</sequence>
<dbReference type="EMBL" id="ML119109">
    <property type="protein sequence ID" value="RPB16236.1"/>
    <property type="molecule type" value="Genomic_DNA"/>
</dbReference>
<organism evidence="2 3">
    <name type="scientific">Morchella conica CCBAS932</name>
    <dbReference type="NCBI Taxonomy" id="1392247"/>
    <lineage>
        <taxon>Eukaryota</taxon>
        <taxon>Fungi</taxon>
        <taxon>Dikarya</taxon>
        <taxon>Ascomycota</taxon>
        <taxon>Pezizomycotina</taxon>
        <taxon>Pezizomycetes</taxon>
        <taxon>Pezizales</taxon>
        <taxon>Morchellaceae</taxon>
        <taxon>Morchella</taxon>
    </lineage>
</organism>
<evidence type="ECO:0000313" key="2">
    <source>
        <dbReference type="EMBL" id="RPB16236.1"/>
    </source>
</evidence>
<feature type="region of interest" description="Disordered" evidence="1">
    <location>
        <begin position="1"/>
        <end position="52"/>
    </location>
</feature>
<dbReference type="Proteomes" id="UP000277580">
    <property type="component" value="Unassembled WGS sequence"/>
</dbReference>
<gene>
    <name evidence="2" type="ORF">P167DRAFT_602447</name>
</gene>
<dbReference type="AlphaFoldDB" id="A0A3N4L0A0"/>
<dbReference type="OrthoDB" id="5303928at2759"/>
<feature type="compositionally biased region" description="Polar residues" evidence="1">
    <location>
        <begin position="39"/>
        <end position="52"/>
    </location>
</feature>
<evidence type="ECO:0000256" key="1">
    <source>
        <dbReference type="SAM" id="MobiDB-lite"/>
    </source>
</evidence>
<proteinExistence type="predicted"/>
<accession>A0A3N4L0A0</accession>
<keyword evidence="3" id="KW-1185">Reference proteome</keyword>